<sequence>MGADTPLWDPLSLHPVLVHHGHLHLLLAVLVGLPSLHFTGLFCSPGLIRSVDVACRVPAGADLHHVAELVKAYSGGVSPGVFDVITPVRPLRFAEFAEFVRLPHVIRYQSGMNMATIILDLTRVGGNYFPYSLPRTMGHQAFLDFIQDHIRVEAEEVYVFVGTRPEPWPKREPFEFRDGDAVILSIHRDAQVQTGNIEALFLPEARWGDVNNLPRLHPASGVYVLHGPDSYFIADYHHSGVGTAKAVSDRLRTNLQAITTCSFESHDFDFGGKNGHTIFCVADLPWPHADPLQLARRDIFILCDLRALGKPPEMIYTNHPVLHLPSVCARFGLRLPPSYKVLTIGGREVDEEVFVDEHSVLVFTAVPVTADVTGSEGPADSNSDQGRERELPSSPAPETTDAEGSSQPRLRSIRFSPHAAEFINDDFTLSIDSGTGGVLGIILHAPYYQEDYLAIFFDPAQPRSSIPDRIRASEPRIPLDALECIVPIDPLPDPGFGAYLAYPPILDSNDLVAVLVDLRPALGTKFAAILPKHLPFEAWDRYVKVLLPTRHYAYDVFLGTVACETWSLLTLHRRTALVGTSWDLQTILAKVPAGIPEGYQVHIEGAWKDNTTLVAPSGTTVTVFLAKILTPVGPPAGGRYTEADPSAGATPGPTDRSAHHAQVSTGRSTATSASGLFVAAAAIMDTADAAHFGLGPSYTAGTPGLAYVSTGLCWALHGLAALGSLCLLCWICIHMKALCHSRIGSRTPSDKLLTEPVGDTPSGNAHLDRLRALTAALGGRWLRDARPIFPGAVEEIDGHGADPSLQEEDDTVLHICCIILKVGHTPEEICVALAIPATQEEAETAVLAARDPAIRRIYPSLVPVTPQPLTGNAVFLAGPAWIGILDGCCFDTTAVDGRLFAIRAPDYISRHELVSLAHFQDACEVEGLVGTDQEPLLDEVPIHLFPGMLVTFLPAGEQCTVRYTLGQQLQTRLVWSEWSLLEGHQPLDAYCLVCGDSVLLHFADPGAPKRYRDHIADTANVPVRSMRIQAAQPRPTDVALWGFACRSVLVVSSFPHTHPEGTLHHCLLDCRPLCGTWQALRVHMQGQRVQDLLPQITDLPPLGHRLRLCPGPGCILVAEYDSLQDSGDHYSRGAAEQEDPVQASSTGNPGPEAISEASATDNTGPPEEDSEEYSPELIALPRRPPTTLVDLLAALEQHRDLPPTLLALPHWHPEGIAVLIDCRLDHRRVFAVVLPFFVYRDDVARVAGIDTERHYHVYAKDVPWPTPAGHRIYLTLGDRLLICDTQTLPGHPVDLPYALGVTANRDYVLPPSLYPSDCNWVLSDGIHTAVAVRSDHFATDSLHVALALALPAGHFLLVPAVPPIIDHANRGTYSQGVFIACQTEDYPPAGHGRGIPFVLDPRAILLPLSWAYAPEGRLDVAALCNRLAVRCPSGYHVRLYGGEYEADQGNHVRHISAGDVLVAEFQPNYVRDVVSQLHPASFAHLIAAHTPGHLLPKVELTIQSRTLSGDIQVNSQEDSEFPNLEALWLAATLLETLVEHFEVVDLSAVSLPLHQGVGSLSIDMTNRFDCLRLQTQEVFLGHARLTLLSDCLVALQQTAGQWDWQRMNSLISWPNLLPVLGALDWLWLHIESTLAPEHWPRQVGSSFVDLHRHTDDAPLTPEESHAALGLSGVATESTHKKALSAALRFMTINVQSLADKDSAQMPGSQPDTFQGKARYLREQLQHGQIQVAALQEARAPEDATFISDTHIRICTGRDPKGNFGCELWFSRTLPFLFAADTAGTFHPKDLLTLATSPRMLLVKFTRAGLNILFAAYMRQSQGALVVLIGDYNTSFSLEVHNRVGDLVWPAKHSVPEGLTAILQRHDLWLPSTYSACHEGQHDTWISPTGTKGARLDYLAIPSSWHVPPASSWVDVDLDWGQARVDHYGLGGKTPSSGHLQPSTFAAVVDQRPQRQLARLGTTLKLAEVQAALRAWFRDLISELQTTKGRLRHLIRTDVRQRIQETAAAAAAIPRADVVTRLRPLLGPPRRRQKQRQTLKTVVDESGAPASTPEQAEDLWLAHFAGLEAGVQVDPTALARSVQEAQQTRDLDAYALSAGDLPSRVSLELSLRKTQTGRAQGTDNIPGEVLHFAAGTASKALFQLFLKISLRSAEPLQFKGGTLYAVWKGKNNPSICSSHRGILVSSTTGKAFHRLLRDRAVGTLQNVSADMQIGGLPKFPVVLASHYVRLFQEGCQNKRRSHGLLFLDFREAFYRVVRPLLTGTANKDEDIAAILRAVHLPPGVMHELHAHLKAQSLAREAGAPPWTDFGLKEALDGTWFRFQGGHKVVCTSIGSRPGDNLADVCFSFIFAKVLAAIRDDLDAQCLLPEVPWHDSMLCNVMPTQAVQSTSIRALDATWMDDASFVASSDTAEGLVSALKATGTAVIDALWPSAQIRLVSTYQHLGGFIHHAFNAKKKAIFASPGVDKADKKILFELYILAATVCLRCLGYPLCSGLEPMAGHLPFQTRSAGGLQLDRVGNKRTADEGKFQAPSLQAQGPVLSLQVDNWVPYLERPSIEVLDCLHFVDFDLEPANFTEAAVKERARLALCSVCLPLPKIRATVRAWSEQIHCLFAEAPVKQGVCQTVIHWILNCDLVQWLVPAPRGKVPLLHTFQQAEDILIHLDHSGITPPEVLCPRDPTLIRVGPADWLRGLPDGPISAVDFTHEECLEAFRDGRTPCFIEDPPTDVIFLLSVRSLPGWSARPLPPVKDRAFSELLDQATLHYDLVRFALRLWIAGIPTALIADCLSETLPTQVQTLPFLATSPCLVPALICTGNFAWEPFLFHFL</sequence>
<reference evidence="2" key="1">
    <citation type="submission" date="2021-02" db="EMBL/GenBank/DDBJ databases">
        <authorList>
            <person name="Dougan E. K."/>
            <person name="Rhodes N."/>
            <person name="Thang M."/>
            <person name="Chan C."/>
        </authorList>
    </citation>
    <scope>NUCLEOTIDE SEQUENCE</scope>
</reference>
<feature type="region of interest" description="Disordered" evidence="1">
    <location>
        <begin position="639"/>
        <end position="667"/>
    </location>
</feature>
<evidence type="ECO:0000256" key="1">
    <source>
        <dbReference type="SAM" id="MobiDB-lite"/>
    </source>
</evidence>
<keyword evidence="3" id="KW-1185">Reference proteome</keyword>
<gene>
    <name evidence="2" type="ORF">SNEC2469_LOCUS34283</name>
</gene>
<dbReference type="PANTHER" id="PTHR19446">
    <property type="entry name" value="REVERSE TRANSCRIPTASES"/>
    <property type="match status" value="1"/>
</dbReference>
<comment type="caution">
    <text evidence="2">The sequence shown here is derived from an EMBL/GenBank/DDBJ whole genome shotgun (WGS) entry which is preliminary data.</text>
</comment>
<organism evidence="2 3">
    <name type="scientific">Symbiodinium necroappetens</name>
    <dbReference type="NCBI Taxonomy" id="1628268"/>
    <lineage>
        <taxon>Eukaryota</taxon>
        <taxon>Sar</taxon>
        <taxon>Alveolata</taxon>
        <taxon>Dinophyceae</taxon>
        <taxon>Suessiales</taxon>
        <taxon>Symbiodiniaceae</taxon>
        <taxon>Symbiodinium</taxon>
    </lineage>
</organism>
<dbReference type="SUPFAM" id="SSF56219">
    <property type="entry name" value="DNase I-like"/>
    <property type="match status" value="1"/>
</dbReference>
<dbReference type="OrthoDB" id="414878at2759"/>
<protein>
    <submittedName>
        <fullName evidence="2">Uncharacterized protein</fullName>
    </submittedName>
</protein>
<accession>A0A813CGE2</accession>
<feature type="region of interest" description="Disordered" evidence="1">
    <location>
        <begin position="372"/>
        <end position="410"/>
    </location>
</feature>
<name>A0A813CGE2_9DINO</name>
<evidence type="ECO:0000313" key="2">
    <source>
        <dbReference type="EMBL" id="CAE7941430.1"/>
    </source>
</evidence>
<dbReference type="Gene3D" id="3.60.10.10">
    <property type="entry name" value="Endonuclease/exonuclease/phosphatase"/>
    <property type="match status" value="1"/>
</dbReference>
<feature type="region of interest" description="Disordered" evidence="1">
    <location>
        <begin position="1127"/>
        <end position="1179"/>
    </location>
</feature>
<evidence type="ECO:0000313" key="3">
    <source>
        <dbReference type="Proteomes" id="UP000601435"/>
    </source>
</evidence>
<proteinExistence type="predicted"/>
<feature type="region of interest" description="Disordered" evidence="1">
    <location>
        <begin position="2028"/>
        <end position="2050"/>
    </location>
</feature>
<dbReference type="InterPro" id="IPR036691">
    <property type="entry name" value="Endo/exonu/phosph_ase_sf"/>
</dbReference>
<dbReference type="Proteomes" id="UP000601435">
    <property type="component" value="Unassembled WGS sequence"/>
</dbReference>
<dbReference type="EMBL" id="CAJNJA010093919">
    <property type="protein sequence ID" value="CAE7941430.1"/>
    <property type="molecule type" value="Genomic_DNA"/>
</dbReference>